<comment type="function">
    <text evidence="2">May be involved in the metabolism of insect hormones and in the breakdown of synthetic insecticides.</text>
</comment>
<evidence type="ECO:0000256" key="6">
    <source>
        <dbReference type="ARBA" id="ARBA00022617"/>
    </source>
</evidence>
<dbReference type="Proteomes" id="UP000694924">
    <property type="component" value="Unplaced"/>
</dbReference>
<keyword evidence="10 14" id="KW-0560">Oxidoreductase</keyword>
<dbReference type="RefSeq" id="XP_015179356.1">
    <property type="nucleotide sequence ID" value="XM_015323870.1"/>
</dbReference>
<comment type="similarity">
    <text evidence="5 14">Belongs to the cytochrome P450 family.</text>
</comment>
<keyword evidence="11 14" id="KW-0408">Iron</keyword>
<dbReference type="PROSITE" id="PS00086">
    <property type="entry name" value="CYTOCHROME_P450"/>
    <property type="match status" value="1"/>
</dbReference>
<evidence type="ECO:0000256" key="7">
    <source>
        <dbReference type="ARBA" id="ARBA00022723"/>
    </source>
</evidence>
<dbReference type="RefSeq" id="XP_015179357.1">
    <property type="nucleotide sequence ID" value="XM_015323871.1"/>
</dbReference>
<evidence type="ECO:0000256" key="2">
    <source>
        <dbReference type="ARBA" id="ARBA00003690"/>
    </source>
</evidence>
<sequence>MMLAILLGLISIIFLFHCYFKYRRVGRLLSLIPGPKGYPIFGNIHHYQIHHDLVLEKFWELNNQYSPVQKIWSCVYYAVNLADPEDIQVLLTSNKYIEKGLFYKHLRHWLSTGLLLSGGQKWHLRRKMLTPAFHFNVLKHYFTNLIEESQNLVECLKQEGDGNPVVKNLKSFISKYTLNAICKTAMGIQLTGNSKLESKYLNAVHVYGSIVAYRSFRPWYLFDAIFAFSSLAKVEKETLKTLHSFSRNIIAERKRFHKQTNGEYLKILENIEKDDLSNENPEKSGEYLQMKNRLSMLDLLIAASWNDKLIDEEGIREEVDTFIFEGHDTTASALTFALSLFAKHKDVQENIRDEVKTIMQEDNNITIASLKKLSYLERCLKESLRLYPSVHLISRQMPHEIQLKQYLIPSGTICIINIHNVHRNPKYWPNPNVFDPDRFLPENIKERHPYSYIPFSAGPRNCIGQKFAMHELKLFVGFILYNFELEPMDELDDVTFISDITLNTSKPLRVKFIPIR</sequence>
<evidence type="ECO:0000256" key="9">
    <source>
        <dbReference type="ARBA" id="ARBA00022848"/>
    </source>
</evidence>
<reference evidence="16 17" key="1">
    <citation type="submission" date="2025-05" db="UniProtKB">
        <authorList>
            <consortium name="RefSeq"/>
        </authorList>
    </citation>
    <scope>IDENTIFICATION</scope>
    <source>
        <tissue evidence="16 17">Whole body</tissue>
    </source>
</reference>
<keyword evidence="9" id="KW-0492">Microsome</keyword>
<evidence type="ECO:0000256" key="3">
    <source>
        <dbReference type="ARBA" id="ARBA00004174"/>
    </source>
</evidence>
<gene>
    <name evidence="16 17" type="primary">LOC107067928</name>
</gene>
<organism evidence="15 16">
    <name type="scientific">Polistes dominula</name>
    <name type="common">European paper wasp</name>
    <name type="synonym">Vespa dominula</name>
    <dbReference type="NCBI Taxonomy" id="743375"/>
    <lineage>
        <taxon>Eukaryota</taxon>
        <taxon>Metazoa</taxon>
        <taxon>Ecdysozoa</taxon>
        <taxon>Arthropoda</taxon>
        <taxon>Hexapoda</taxon>
        <taxon>Insecta</taxon>
        <taxon>Pterygota</taxon>
        <taxon>Neoptera</taxon>
        <taxon>Endopterygota</taxon>
        <taxon>Hymenoptera</taxon>
        <taxon>Apocrita</taxon>
        <taxon>Aculeata</taxon>
        <taxon>Vespoidea</taxon>
        <taxon>Vespidae</taxon>
        <taxon>Polistinae</taxon>
        <taxon>Polistini</taxon>
        <taxon>Polistes</taxon>
    </lineage>
</organism>
<dbReference type="Gene3D" id="1.10.630.10">
    <property type="entry name" value="Cytochrome P450"/>
    <property type="match status" value="1"/>
</dbReference>
<dbReference type="Pfam" id="PF00067">
    <property type="entry name" value="p450"/>
    <property type="match status" value="1"/>
</dbReference>
<evidence type="ECO:0000256" key="1">
    <source>
        <dbReference type="ARBA" id="ARBA00001971"/>
    </source>
</evidence>
<dbReference type="PRINTS" id="PR00463">
    <property type="entry name" value="EP450I"/>
</dbReference>
<evidence type="ECO:0000313" key="16">
    <source>
        <dbReference type="RefSeq" id="XP_015179356.1"/>
    </source>
</evidence>
<dbReference type="InterPro" id="IPR001128">
    <property type="entry name" value="Cyt_P450"/>
</dbReference>
<dbReference type="SUPFAM" id="SSF48264">
    <property type="entry name" value="Cytochrome P450"/>
    <property type="match status" value="1"/>
</dbReference>
<proteinExistence type="inferred from homology"/>
<evidence type="ECO:0000256" key="4">
    <source>
        <dbReference type="ARBA" id="ARBA00004406"/>
    </source>
</evidence>
<evidence type="ECO:0000256" key="12">
    <source>
        <dbReference type="ARBA" id="ARBA00023033"/>
    </source>
</evidence>
<keyword evidence="7 14" id="KW-0479">Metal-binding</keyword>
<protein>
    <submittedName>
        <fullName evidence="16 17">Cytochrome P450 4C1-like isoform X1</fullName>
    </submittedName>
</protein>
<dbReference type="InterPro" id="IPR002401">
    <property type="entry name" value="Cyt_P450_E_grp-I"/>
</dbReference>
<dbReference type="InterPro" id="IPR036396">
    <property type="entry name" value="Cyt_P450_sf"/>
</dbReference>
<keyword evidence="15" id="KW-1185">Reference proteome</keyword>
<keyword evidence="8" id="KW-0256">Endoplasmic reticulum</keyword>
<dbReference type="GeneID" id="107067928"/>
<evidence type="ECO:0000256" key="10">
    <source>
        <dbReference type="ARBA" id="ARBA00023002"/>
    </source>
</evidence>
<evidence type="ECO:0000313" key="17">
    <source>
        <dbReference type="RefSeq" id="XP_015179357.1"/>
    </source>
</evidence>
<name>A0ABM1IGL9_POLDO</name>
<dbReference type="PANTHER" id="PTHR24291">
    <property type="entry name" value="CYTOCHROME P450 FAMILY 4"/>
    <property type="match status" value="1"/>
</dbReference>
<evidence type="ECO:0000256" key="14">
    <source>
        <dbReference type="RuleBase" id="RU000461"/>
    </source>
</evidence>
<keyword evidence="6 14" id="KW-0349">Heme</keyword>
<evidence type="ECO:0000313" key="15">
    <source>
        <dbReference type="Proteomes" id="UP000694924"/>
    </source>
</evidence>
<comment type="cofactor">
    <cofactor evidence="1">
        <name>heme</name>
        <dbReference type="ChEBI" id="CHEBI:30413"/>
    </cofactor>
</comment>
<evidence type="ECO:0000256" key="8">
    <source>
        <dbReference type="ARBA" id="ARBA00022824"/>
    </source>
</evidence>
<evidence type="ECO:0000256" key="5">
    <source>
        <dbReference type="ARBA" id="ARBA00010617"/>
    </source>
</evidence>
<comment type="subcellular location">
    <subcellularLocation>
        <location evidence="4">Endoplasmic reticulum membrane</location>
        <topology evidence="4">Peripheral membrane protein</topology>
    </subcellularLocation>
    <subcellularLocation>
        <location evidence="3">Microsome membrane</location>
        <topology evidence="3">Peripheral membrane protein</topology>
    </subcellularLocation>
</comment>
<accession>A0ABM1IGL9</accession>
<dbReference type="InterPro" id="IPR017972">
    <property type="entry name" value="Cyt_P450_CS"/>
</dbReference>
<dbReference type="PRINTS" id="PR00385">
    <property type="entry name" value="P450"/>
</dbReference>
<evidence type="ECO:0000256" key="13">
    <source>
        <dbReference type="ARBA" id="ARBA00023136"/>
    </source>
</evidence>
<dbReference type="InterPro" id="IPR050196">
    <property type="entry name" value="Cytochrome_P450_Monoox"/>
</dbReference>
<keyword evidence="13" id="KW-0472">Membrane</keyword>
<dbReference type="PANTHER" id="PTHR24291:SF189">
    <property type="entry name" value="CYTOCHROME P450 4C3-RELATED"/>
    <property type="match status" value="1"/>
</dbReference>
<evidence type="ECO:0000256" key="11">
    <source>
        <dbReference type="ARBA" id="ARBA00023004"/>
    </source>
</evidence>
<keyword evidence="12 14" id="KW-0503">Monooxygenase</keyword>
<dbReference type="CDD" id="cd20628">
    <property type="entry name" value="CYP4"/>
    <property type="match status" value="1"/>
</dbReference>